<protein>
    <submittedName>
        <fullName evidence="3">Wax ester synthase-like acyl-CoA acyltransferase family protein</fullName>
    </submittedName>
</protein>
<dbReference type="AlphaFoldDB" id="A0A318JYX3"/>
<dbReference type="UniPathway" id="UPA00282"/>
<dbReference type="Proteomes" id="UP000247569">
    <property type="component" value="Unassembled WGS sequence"/>
</dbReference>
<organism evidence="3 4">
    <name type="scientific">Nocardia tenerifensis</name>
    <dbReference type="NCBI Taxonomy" id="228006"/>
    <lineage>
        <taxon>Bacteria</taxon>
        <taxon>Bacillati</taxon>
        <taxon>Actinomycetota</taxon>
        <taxon>Actinomycetes</taxon>
        <taxon>Mycobacteriales</taxon>
        <taxon>Nocardiaceae</taxon>
        <taxon>Nocardia</taxon>
    </lineage>
</organism>
<dbReference type="InterPro" id="IPR004255">
    <property type="entry name" value="O-acyltransferase_WSD1_N"/>
</dbReference>
<accession>A0A318JYX3</accession>
<dbReference type="Pfam" id="PF03007">
    <property type="entry name" value="WS_DGAT_cat"/>
    <property type="match status" value="1"/>
</dbReference>
<comment type="caution">
    <text evidence="3">The sequence shown here is derived from an EMBL/GenBank/DDBJ whole genome shotgun (WGS) entry which is preliminary data.</text>
</comment>
<dbReference type="GO" id="GO:0019432">
    <property type="term" value="P:triglyceride biosynthetic process"/>
    <property type="evidence" value="ECO:0007669"/>
    <property type="project" value="UniProtKB-UniPathway"/>
</dbReference>
<sequence>MYWLSARTRNDLFLLYCFTDTDCPTAQLRDVVAERSARIPDLRVRARAVPGNLDYPSWVRCEFRSDQFIEHVLPEPDWAHLQAALGEVVDTGVDAAVRPWRLHVFRGVVDAPAQPDASPALVAVLQMSHALADGRRAAEIARALFETEPAVDGAANSSARGAPATSRFATAKRVGISSTSALRRSVPASLALSLPRMPIQVARTAFRGYKAFRAQQELAELTAKGELPPPGPGFPPSLINHECAEPNSAHLIRMLVCHADALRLPGRTVTVVVLTAVSIALPRYLEQRGEPVERLGAQVPMALSATAMPNARNNYRSLSIDLFIDEPDLCTRADKITADMTARRTRALHPLLAAQDRVTSVVPAPLLRRDIDRYPLDTVPGSIAGHTVVSSVHRGPANLSFGGGLVRYTAGFPAIGSVMRLTHGVHGLGDTVTISLHADSATVPDIDAYAALLRAALDEVRGLK</sequence>
<name>A0A318JYX3_9NOCA</name>
<feature type="domain" description="O-acyltransferase WSD1-like N-terminal" evidence="1">
    <location>
        <begin position="26"/>
        <end position="186"/>
    </location>
</feature>
<gene>
    <name evidence="3" type="ORF">DFR70_106237</name>
</gene>
<dbReference type="EMBL" id="QJKF01000006">
    <property type="protein sequence ID" value="PXX63179.1"/>
    <property type="molecule type" value="Genomic_DNA"/>
</dbReference>
<dbReference type="Pfam" id="PF06974">
    <property type="entry name" value="WS_DGAT_C"/>
    <property type="match status" value="1"/>
</dbReference>
<dbReference type="GO" id="GO:0004144">
    <property type="term" value="F:diacylglycerol O-acyltransferase activity"/>
    <property type="evidence" value="ECO:0007669"/>
    <property type="project" value="InterPro"/>
</dbReference>
<keyword evidence="3" id="KW-0808">Transferase</keyword>
<keyword evidence="3" id="KW-0012">Acyltransferase</keyword>
<dbReference type="InterPro" id="IPR009721">
    <property type="entry name" value="O-acyltransferase_WSD1_C"/>
</dbReference>
<evidence type="ECO:0000259" key="1">
    <source>
        <dbReference type="Pfam" id="PF03007"/>
    </source>
</evidence>
<evidence type="ECO:0000313" key="4">
    <source>
        <dbReference type="Proteomes" id="UP000247569"/>
    </source>
</evidence>
<feature type="domain" description="O-acyltransferase WSD1 C-terminal" evidence="2">
    <location>
        <begin position="313"/>
        <end position="460"/>
    </location>
</feature>
<evidence type="ECO:0000259" key="2">
    <source>
        <dbReference type="Pfam" id="PF06974"/>
    </source>
</evidence>
<reference evidence="3 4" key="1">
    <citation type="submission" date="2018-05" db="EMBL/GenBank/DDBJ databases">
        <title>Genomic Encyclopedia of Type Strains, Phase IV (KMG-IV): sequencing the most valuable type-strain genomes for metagenomic binning, comparative biology and taxonomic classification.</title>
        <authorList>
            <person name="Goeker M."/>
        </authorList>
    </citation>
    <scope>NUCLEOTIDE SEQUENCE [LARGE SCALE GENOMIC DNA]</scope>
    <source>
        <strain evidence="3 4">DSM 44704</strain>
    </source>
</reference>
<evidence type="ECO:0000313" key="3">
    <source>
        <dbReference type="EMBL" id="PXX63179.1"/>
    </source>
</evidence>
<keyword evidence="4" id="KW-1185">Reference proteome</keyword>
<proteinExistence type="predicted"/>